<evidence type="ECO:0000313" key="3">
    <source>
        <dbReference type="Proteomes" id="UP000184363"/>
    </source>
</evidence>
<dbReference type="RefSeq" id="WP_073460138.1">
    <property type="nucleotide sequence ID" value="NZ_CALGVN010000049.1"/>
</dbReference>
<name>A0A1M7A7P8_PSETH</name>
<feature type="chain" id="PRO_5013133457" description="DUF4333 domain-containing protein" evidence="1">
    <location>
        <begin position="28"/>
        <end position="144"/>
    </location>
</feature>
<proteinExistence type="predicted"/>
<evidence type="ECO:0000313" key="2">
    <source>
        <dbReference type="EMBL" id="SHL38695.1"/>
    </source>
</evidence>
<protein>
    <recommendedName>
        <fullName evidence="4">DUF4333 domain-containing protein</fullName>
    </recommendedName>
</protein>
<keyword evidence="3" id="KW-1185">Reference proteome</keyword>
<accession>A0A1M7A7P8</accession>
<evidence type="ECO:0000256" key="1">
    <source>
        <dbReference type="SAM" id="SignalP"/>
    </source>
</evidence>
<reference evidence="2 3" key="1">
    <citation type="submission" date="2016-11" db="EMBL/GenBank/DDBJ databases">
        <authorList>
            <person name="Jaros S."/>
            <person name="Januszkiewicz K."/>
            <person name="Wedrychowicz H."/>
        </authorList>
    </citation>
    <scope>NUCLEOTIDE SEQUENCE [LARGE SCALE GENOMIC DNA]</scope>
    <source>
        <strain evidence="2 3">DSM 43832</strain>
    </source>
</reference>
<gene>
    <name evidence="2" type="ORF">SAMN05443637_12663</name>
</gene>
<evidence type="ECO:0008006" key="4">
    <source>
        <dbReference type="Google" id="ProtNLM"/>
    </source>
</evidence>
<sequence length="144" mass="14480">MTRTIVYRAAVAAVLAAALAACGAAPAAVALADACTDANDDRAVVLEGTLAARSTVACNDYDGTYRCMLDITGGPGERVGIDIAVGSGGSTMDELGNGFSAADVHVRAEDGSPLGVGQKLRVTGEMSVAGQDVCFVTADRIDRA</sequence>
<dbReference type="STRING" id="1848.SAMN05443637_12663"/>
<dbReference type="AlphaFoldDB" id="A0A1M7A7P8"/>
<dbReference type="EMBL" id="FRAP01000026">
    <property type="protein sequence ID" value="SHL38695.1"/>
    <property type="molecule type" value="Genomic_DNA"/>
</dbReference>
<dbReference type="PROSITE" id="PS51257">
    <property type="entry name" value="PROKAR_LIPOPROTEIN"/>
    <property type="match status" value="1"/>
</dbReference>
<feature type="signal peptide" evidence="1">
    <location>
        <begin position="1"/>
        <end position="27"/>
    </location>
</feature>
<organism evidence="2 3">
    <name type="scientific">Pseudonocardia thermophila</name>
    <dbReference type="NCBI Taxonomy" id="1848"/>
    <lineage>
        <taxon>Bacteria</taxon>
        <taxon>Bacillati</taxon>
        <taxon>Actinomycetota</taxon>
        <taxon>Actinomycetes</taxon>
        <taxon>Pseudonocardiales</taxon>
        <taxon>Pseudonocardiaceae</taxon>
        <taxon>Pseudonocardia</taxon>
    </lineage>
</organism>
<keyword evidence="1" id="KW-0732">Signal</keyword>
<dbReference type="Proteomes" id="UP000184363">
    <property type="component" value="Unassembled WGS sequence"/>
</dbReference>